<dbReference type="Gene3D" id="3.40.50.1110">
    <property type="entry name" value="SGNH hydrolase"/>
    <property type="match status" value="1"/>
</dbReference>
<accession>A0A399SK87</accession>
<dbReference type="GO" id="GO:0046556">
    <property type="term" value="F:alpha-L-arabinofuranosidase activity"/>
    <property type="evidence" value="ECO:0007669"/>
    <property type="project" value="InterPro"/>
</dbReference>
<dbReference type="Pfam" id="PF09206">
    <property type="entry name" value="ArabFuran-catal"/>
    <property type="match status" value="1"/>
</dbReference>
<evidence type="ECO:0000313" key="6">
    <source>
        <dbReference type="Proteomes" id="UP000266634"/>
    </source>
</evidence>
<dbReference type="InterPro" id="IPR005181">
    <property type="entry name" value="SASA"/>
</dbReference>
<protein>
    <recommendedName>
        <fullName evidence="4">Fibronectin type-III domain-containing protein</fullName>
    </recommendedName>
</protein>
<dbReference type="Proteomes" id="UP000266634">
    <property type="component" value="Unassembled WGS sequence"/>
</dbReference>
<name>A0A399SK87_9MICO</name>
<dbReference type="SUPFAM" id="SSF52266">
    <property type="entry name" value="SGNH hydrolase"/>
    <property type="match status" value="1"/>
</dbReference>
<dbReference type="GO" id="GO:0000272">
    <property type="term" value="P:polysaccharide catabolic process"/>
    <property type="evidence" value="ECO:0007669"/>
    <property type="project" value="UniProtKB-KW"/>
</dbReference>
<dbReference type="Gene3D" id="2.60.40.10">
    <property type="entry name" value="Immunoglobulins"/>
    <property type="match status" value="1"/>
</dbReference>
<dbReference type="Gene3D" id="2.60.120.200">
    <property type="match status" value="1"/>
</dbReference>
<evidence type="ECO:0000259" key="4">
    <source>
        <dbReference type="PROSITE" id="PS50853"/>
    </source>
</evidence>
<dbReference type="InterPro" id="IPR052940">
    <property type="entry name" value="Carb_Esterase_6"/>
</dbReference>
<feature type="domain" description="Fibronectin type-III" evidence="4">
    <location>
        <begin position="457"/>
        <end position="547"/>
    </location>
</feature>
<dbReference type="SMART" id="SM00060">
    <property type="entry name" value="FN3"/>
    <property type="match status" value="1"/>
</dbReference>
<dbReference type="RefSeq" id="WP_094171110.1">
    <property type="nucleotide sequence ID" value="NZ_CP021038.1"/>
</dbReference>
<evidence type="ECO:0000256" key="3">
    <source>
        <dbReference type="ARBA" id="ARBA00023326"/>
    </source>
</evidence>
<keyword evidence="3" id="KW-0624">Polysaccharide degradation</keyword>
<dbReference type="PROSITE" id="PS50853">
    <property type="entry name" value="FN3"/>
    <property type="match status" value="1"/>
</dbReference>
<gene>
    <name evidence="5" type="ORF">DZF93_05820</name>
</gene>
<dbReference type="PANTHER" id="PTHR31988:SF19">
    <property type="entry name" value="9-O-ACETYL-N-ACETYLNEURAMINIC ACID DEACETYLASE-RELATED"/>
    <property type="match status" value="1"/>
</dbReference>
<dbReference type="InterPro" id="IPR003961">
    <property type="entry name" value="FN3_dom"/>
</dbReference>
<dbReference type="SUPFAM" id="SSF49265">
    <property type="entry name" value="Fibronectin type III"/>
    <property type="match status" value="1"/>
</dbReference>
<evidence type="ECO:0000256" key="2">
    <source>
        <dbReference type="ARBA" id="ARBA00023295"/>
    </source>
</evidence>
<proteinExistence type="predicted"/>
<keyword evidence="1" id="KW-0378">Hydrolase</keyword>
<dbReference type="InterPro" id="IPR036116">
    <property type="entry name" value="FN3_sf"/>
</dbReference>
<dbReference type="Pfam" id="PF00041">
    <property type="entry name" value="fn3"/>
    <property type="match status" value="1"/>
</dbReference>
<reference evidence="5 6" key="1">
    <citation type="submission" date="2018-08" db="EMBL/GenBank/DDBJ databases">
        <title>Genome Sequence of Clavibacter michiganensis Subspecies type strains, and the Atypical Peach-Colored Strains Isolated from Tomato.</title>
        <authorList>
            <person name="Osdaghi E."/>
            <person name="Portier P."/>
            <person name="Briand M."/>
            <person name="Jacques M.-A."/>
        </authorList>
    </citation>
    <scope>NUCLEOTIDE SEQUENCE [LARGE SCALE GENOMIC DNA]</scope>
    <source>
        <strain evidence="5 6">CFBP 6488</strain>
    </source>
</reference>
<dbReference type="CDD" id="cd00063">
    <property type="entry name" value="FN3"/>
    <property type="match status" value="1"/>
</dbReference>
<evidence type="ECO:0000313" key="5">
    <source>
        <dbReference type="EMBL" id="RIJ43638.1"/>
    </source>
</evidence>
<sequence length="829" mass="86269">MPELPAALTYGYVVGRYLLAIGDTTRDDDRLPDPIAASGTVRFRPTVAAIRSAGGLSPVVVPQLVTATLDDEGWLTDTAGSRGVWLVAGSYDVSFQFGAVALAPFRIFVTPDHTERAPLDLGAETPFVPAPGEVFVVNEAVRAETLAARDETLEILESIRDAGGITGAELERSVTDLVNELTADLYPDAGYDVVVILGQSNAQGAAVDFTRALEPDVDPRRVYQYGATAKDNPRPGAGQIMPASDPLIHRWTQTNTDGSAKLTKGPGLPFARKYAPTLDRGRRLLLVPAAYSGTGFNKTNHGSEMSTHWRPNDLTGVNLYESAIAQTKAALLAAGPGARLVAAIWVQGETDEVTAPAAYRDYLLALIDGLRTRLSAPQLPFLIGGMVPEGVAAVPGRALIDGVHREIPSLRPYTSFSAGPSGKFIDSGLHYSAAGQEDLGAALFAGLSAARANVPNPPAQVTTLTAGAPGSAAVPLSWSAAARATSYFVERKATSASTWMPVAETTSTSITVVGLTPQTAYDFRVKSSNTGGTAAPSSTVSATTLASGFVLSDLATPATRAYGTRRMHAAYSGPALRVVRLSDSTRMDVPFDERGDLDTATMLAWAGSATVSVETFYDLTGNGLHLTQSTPTNMARLALNGTLDTIGGKPAPVGNANTFYSGTFTGPSLYARGSSTVCAVSYGAATANGRLVSETSSSAVAQQYVPIMANATNSALVSQRITDDTAASVAPDTATAAAFATSTLVQITSTDTGSAFVKRVNGADAGTVTYTRSGALTLNTFTWGGLFRNGTFGAPIATRPIELVAFPSALSSADRAVVEASQKAYFGTP</sequence>
<dbReference type="Pfam" id="PF03629">
    <property type="entry name" value="SASA"/>
    <property type="match status" value="1"/>
</dbReference>
<comment type="caution">
    <text evidence="5">The sequence shown here is derived from an EMBL/GenBank/DDBJ whole genome shotgun (WGS) entry which is preliminary data.</text>
</comment>
<dbReference type="AlphaFoldDB" id="A0A399SK87"/>
<dbReference type="PANTHER" id="PTHR31988">
    <property type="entry name" value="ESTERASE, PUTATIVE (DUF303)-RELATED"/>
    <property type="match status" value="1"/>
</dbReference>
<dbReference type="InterPro" id="IPR013783">
    <property type="entry name" value="Ig-like_fold"/>
</dbReference>
<dbReference type="GO" id="GO:0031221">
    <property type="term" value="P:arabinan metabolic process"/>
    <property type="evidence" value="ECO:0007669"/>
    <property type="project" value="InterPro"/>
</dbReference>
<evidence type="ECO:0000256" key="1">
    <source>
        <dbReference type="ARBA" id="ARBA00022801"/>
    </source>
</evidence>
<keyword evidence="2" id="KW-0326">Glycosidase</keyword>
<dbReference type="EMBL" id="QWEA01000157">
    <property type="protein sequence ID" value="RIJ43638.1"/>
    <property type="molecule type" value="Genomic_DNA"/>
</dbReference>
<dbReference type="InterPro" id="IPR015289">
    <property type="entry name" value="A-L-arabinofuranosidase_B_cat"/>
</dbReference>
<keyword evidence="3" id="KW-0119">Carbohydrate metabolism</keyword>
<organism evidence="5 6">
    <name type="scientific">Clavibacter michiganensis subsp. insidiosus</name>
    <dbReference type="NCBI Taxonomy" id="33014"/>
    <lineage>
        <taxon>Bacteria</taxon>
        <taxon>Bacillati</taxon>
        <taxon>Actinomycetota</taxon>
        <taxon>Actinomycetes</taxon>
        <taxon>Micrococcales</taxon>
        <taxon>Microbacteriaceae</taxon>
        <taxon>Clavibacter</taxon>
    </lineage>
</organism>
<dbReference type="InterPro" id="IPR036514">
    <property type="entry name" value="SGNH_hydro_sf"/>
</dbReference>